<evidence type="ECO:0000259" key="1">
    <source>
        <dbReference type="Pfam" id="PF00144"/>
    </source>
</evidence>
<reference evidence="2 3" key="1">
    <citation type="submission" date="2017-11" db="EMBL/GenBank/DDBJ databases">
        <title>Genomic Encyclopedia of Archaeal and Bacterial Type Strains, Phase II (KMG-II): From Individual Species to Whole Genera.</title>
        <authorList>
            <person name="Goeker M."/>
        </authorList>
    </citation>
    <scope>NUCLEOTIDE SEQUENCE [LARGE SCALE GENOMIC DNA]</scope>
    <source>
        <strain evidence="2 3">DSM 27763</strain>
    </source>
</reference>
<comment type="caution">
    <text evidence="2">The sequence shown here is derived from an EMBL/GenBank/DDBJ whole genome shotgun (WGS) entry which is preliminary data.</text>
</comment>
<name>A0A2M9BGC6_9ACTN</name>
<dbReference type="Gene3D" id="3.40.710.10">
    <property type="entry name" value="DD-peptidase/beta-lactamase superfamily"/>
    <property type="match status" value="1"/>
</dbReference>
<dbReference type="InterPro" id="IPR012338">
    <property type="entry name" value="Beta-lactam/transpept-like"/>
</dbReference>
<evidence type="ECO:0000313" key="2">
    <source>
        <dbReference type="EMBL" id="PJJ56992.1"/>
    </source>
</evidence>
<accession>A0A2M9BGC6</accession>
<feature type="domain" description="Beta-lactamase-related" evidence="1">
    <location>
        <begin position="13"/>
        <end position="366"/>
    </location>
</feature>
<dbReference type="Pfam" id="PF00144">
    <property type="entry name" value="Beta-lactamase"/>
    <property type="match status" value="1"/>
</dbReference>
<dbReference type="PANTHER" id="PTHR43283:SF3">
    <property type="entry name" value="BETA-LACTAMASE FAMILY PROTEIN (AFU_ORTHOLOGUE AFUA_5G07500)"/>
    <property type="match status" value="1"/>
</dbReference>
<dbReference type="InterPro" id="IPR050789">
    <property type="entry name" value="Diverse_Enzym_Activities"/>
</dbReference>
<proteinExistence type="predicted"/>
<sequence length="385" mass="40087">MELGNVELERRIRAAITPMTDAGEPPGVAWSVSRGDETAVGAVGVTGPRDERPVTPETVFRISSTTKPVVATAALALLDDGTLGLDDPVERWLPELADRTVLRDPAGPLDEVVPAHRPVTVRDVLDFRLGIGLDFAGPWPGPVLQALADAGLGAGPPAPQSNPDPDTWIRTVASVPWSHQPGARWLYHVGAEVLGVLIARAAGAPLPEVLADRVVAPLGMAGTGFGIRPDQAGRLGPLWLPGTGELGAYDPADGQWSRPPRFPNGGDGLVSTVEDLHAFGAMLLRGGTATDGTRVIAKETIAAATQARVSTGDGSAWGLGLGVLTADAADGRRAGTYGWDGGLGSSLWIDPASDVVAVLLTNQMWPSPQPPAVFEAFWRAVWAAD</sequence>
<dbReference type="PANTHER" id="PTHR43283">
    <property type="entry name" value="BETA-LACTAMASE-RELATED"/>
    <property type="match status" value="1"/>
</dbReference>
<dbReference type="RefSeq" id="WP_157805079.1">
    <property type="nucleotide sequence ID" value="NZ_PGEZ01000001.1"/>
</dbReference>
<dbReference type="OrthoDB" id="4281716at2"/>
<dbReference type="AlphaFoldDB" id="A0A2M9BGC6"/>
<gene>
    <name evidence="2" type="ORF">CLV56_1211</name>
</gene>
<dbReference type="EMBL" id="PGEZ01000001">
    <property type="protein sequence ID" value="PJJ56992.1"/>
    <property type="molecule type" value="Genomic_DNA"/>
</dbReference>
<dbReference type="Proteomes" id="UP000230842">
    <property type="component" value="Unassembled WGS sequence"/>
</dbReference>
<organism evidence="2 3">
    <name type="scientific">Mumia flava</name>
    <dbReference type="NCBI Taxonomy" id="1348852"/>
    <lineage>
        <taxon>Bacteria</taxon>
        <taxon>Bacillati</taxon>
        <taxon>Actinomycetota</taxon>
        <taxon>Actinomycetes</taxon>
        <taxon>Propionibacteriales</taxon>
        <taxon>Nocardioidaceae</taxon>
        <taxon>Mumia</taxon>
    </lineage>
</organism>
<evidence type="ECO:0000313" key="3">
    <source>
        <dbReference type="Proteomes" id="UP000230842"/>
    </source>
</evidence>
<keyword evidence="3" id="KW-1185">Reference proteome</keyword>
<protein>
    <submittedName>
        <fullName evidence="2">CubicO group peptidase (Beta-lactamase class C family)</fullName>
    </submittedName>
</protein>
<dbReference type="InterPro" id="IPR001466">
    <property type="entry name" value="Beta-lactam-related"/>
</dbReference>
<dbReference type="SUPFAM" id="SSF56601">
    <property type="entry name" value="beta-lactamase/transpeptidase-like"/>
    <property type="match status" value="1"/>
</dbReference>